<reference evidence="2" key="1">
    <citation type="journal article" date="2019" name="Int. J. Syst. Evol. Microbiol.">
        <title>The Global Catalogue of Microorganisms (GCM) 10K type strain sequencing project: providing services to taxonomists for standard genome sequencing and annotation.</title>
        <authorList>
            <consortium name="The Broad Institute Genomics Platform"/>
            <consortium name="The Broad Institute Genome Sequencing Center for Infectious Disease"/>
            <person name="Wu L."/>
            <person name="Ma J."/>
        </authorList>
    </citation>
    <scope>NUCLEOTIDE SEQUENCE [LARGE SCALE GENOMIC DNA]</scope>
    <source>
        <strain evidence="2">JCM 17925</strain>
    </source>
</reference>
<gene>
    <name evidence="1" type="ORF">GCM10023187_04540</name>
</gene>
<proteinExistence type="predicted"/>
<name>A0ABP8JUZ1_9BACT</name>
<accession>A0ABP8JUZ1</accession>
<keyword evidence="2" id="KW-1185">Reference proteome</keyword>
<dbReference type="Proteomes" id="UP001500936">
    <property type="component" value="Unassembled WGS sequence"/>
</dbReference>
<evidence type="ECO:0000313" key="1">
    <source>
        <dbReference type="EMBL" id="GAA4396422.1"/>
    </source>
</evidence>
<organism evidence="1 2">
    <name type="scientific">Nibrella viscosa</name>
    <dbReference type="NCBI Taxonomy" id="1084524"/>
    <lineage>
        <taxon>Bacteria</taxon>
        <taxon>Pseudomonadati</taxon>
        <taxon>Bacteroidota</taxon>
        <taxon>Cytophagia</taxon>
        <taxon>Cytophagales</taxon>
        <taxon>Spirosomataceae</taxon>
        <taxon>Nibrella</taxon>
    </lineage>
</organism>
<protein>
    <recommendedName>
        <fullName evidence="3">MetA-pathway of phenol degradation</fullName>
    </recommendedName>
</protein>
<sequence>MWLQPATATAKPEVRPFITDDSRVIGYRLAQLEAWARVEKENFQQWLIVAYGPTAKIEISVGGVFGVEEHPDGDRRQFSYALPLIQGKFLFREYRPGEWPGIGMVVGTFLPNGIGSFRPSGYGSFGFLTISQVFGQREDLLLHGNMGANYLYIDRSNNVVGTWGFGTQVRTLGGFHLVGELFSGDPYVPGTGTAYQVGFRHFFSDLFQIDMTMGKGIGGQVILPYWVSAGIRLVSTRFQRPSRPMRL</sequence>
<dbReference type="EMBL" id="BAABHB010000001">
    <property type="protein sequence ID" value="GAA4396422.1"/>
    <property type="molecule type" value="Genomic_DNA"/>
</dbReference>
<evidence type="ECO:0000313" key="2">
    <source>
        <dbReference type="Proteomes" id="UP001500936"/>
    </source>
</evidence>
<evidence type="ECO:0008006" key="3">
    <source>
        <dbReference type="Google" id="ProtNLM"/>
    </source>
</evidence>
<comment type="caution">
    <text evidence="1">The sequence shown here is derived from an EMBL/GenBank/DDBJ whole genome shotgun (WGS) entry which is preliminary data.</text>
</comment>